<dbReference type="InterPro" id="IPR008978">
    <property type="entry name" value="HSP20-like_chaperone"/>
</dbReference>
<dbReference type="Gene3D" id="2.60.40.790">
    <property type="match status" value="1"/>
</dbReference>
<sequence>MFWNLLSEKSTKKIIFSNLLECSISSGIFCYILEYSTLDLPNVLEVFKGIKWACFSKSTFKLRNLSKRFKKAKDDKIAAFPFSPEFERPIQRKCRSRRFQPYSISQEMITPTTWSARVDLASLPTQKEDLKITKDESKRELQISGSSKTSEIVEGVKIESSHNWKRTLSVPKTVDFDSLSSKFDGKNLLFTADRKFGTTVPISFVDRDE</sequence>
<evidence type="ECO:0000313" key="1">
    <source>
        <dbReference type="EMBL" id="CAG5089825.1"/>
    </source>
</evidence>
<accession>A0ABN7S7C8</accession>
<protein>
    <submittedName>
        <fullName evidence="1">Oidioi.mRNA.OKI2018_I69.PAR.g12363.t1.cds</fullName>
    </submittedName>
</protein>
<reference evidence="1 2" key="1">
    <citation type="submission" date="2021-04" db="EMBL/GenBank/DDBJ databases">
        <authorList>
            <person name="Bliznina A."/>
        </authorList>
    </citation>
    <scope>NUCLEOTIDE SEQUENCE [LARGE SCALE GENOMIC DNA]</scope>
</reference>
<keyword evidence="2" id="KW-1185">Reference proteome</keyword>
<proteinExistence type="predicted"/>
<name>A0ABN7S7C8_OIKDI</name>
<dbReference type="Proteomes" id="UP001158576">
    <property type="component" value="Chromosome PAR"/>
</dbReference>
<organism evidence="1 2">
    <name type="scientific">Oikopleura dioica</name>
    <name type="common">Tunicate</name>
    <dbReference type="NCBI Taxonomy" id="34765"/>
    <lineage>
        <taxon>Eukaryota</taxon>
        <taxon>Metazoa</taxon>
        <taxon>Chordata</taxon>
        <taxon>Tunicata</taxon>
        <taxon>Appendicularia</taxon>
        <taxon>Copelata</taxon>
        <taxon>Oikopleuridae</taxon>
        <taxon>Oikopleura</taxon>
    </lineage>
</organism>
<dbReference type="EMBL" id="OU015568">
    <property type="protein sequence ID" value="CAG5089825.1"/>
    <property type="molecule type" value="Genomic_DNA"/>
</dbReference>
<evidence type="ECO:0000313" key="2">
    <source>
        <dbReference type="Proteomes" id="UP001158576"/>
    </source>
</evidence>
<gene>
    <name evidence="1" type="ORF">OKIOD_LOCUS3921</name>
</gene>